<dbReference type="InterPro" id="IPR003849">
    <property type="entry name" value="Preprotein_translocase_YajC"/>
</dbReference>
<evidence type="ECO:0000256" key="10">
    <source>
        <dbReference type="SAM" id="MobiDB-lite"/>
    </source>
</evidence>
<dbReference type="AlphaFoldDB" id="A0A4R8M9A0"/>
<organism evidence="12 13">
    <name type="scientific">Aminivibrio pyruvatiphilus</name>
    <dbReference type="NCBI Taxonomy" id="1005740"/>
    <lineage>
        <taxon>Bacteria</taxon>
        <taxon>Thermotogati</taxon>
        <taxon>Synergistota</taxon>
        <taxon>Synergistia</taxon>
        <taxon>Synergistales</taxon>
        <taxon>Aminobacteriaceae</taxon>
        <taxon>Aminivibrio</taxon>
    </lineage>
</organism>
<evidence type="ECO:0000256" key="6">
    <source>
        <dbReference type="ARBA" id="ARBA00022927"/>
    </source>
</evidence>
<keyword evidence="5 11" id="KW-0812">Transmembrane</keyword>
<evidence type="ECO:0000256" key="5">
    <source>
        <dbReference type="ARBA" id="ARBA00022692"/>
    </source>
</evidence>
<dbReference type="GO" id="GO:0015031">
    <property type="term" value="P:protein transport"/>
    <property type="evidence" value="ECO:0007669"/>
    <property type="project" value="UniProtKB-KW"/>
</dbReference>
<dbReference type="PANTHER" id="PTHR33909">
    <property type="entry name" value="SEC TRANSLOCON ACCESSORY COMPLEX SUBUNIT YAJC"/>
    <property type="match status" value="1"/>
</dbReference>
<evidence type="ECO:0000313" key="12">
    <source>
        <dbReference type="EMBL" id="TDY60216.1"/>
    </source>
</evidence>
<accession>A0A4R8M9A0</accession>
<dbReference type="Pfam" id="PF02699">
    <property type="entry name" value="YajC"/>
    <property type="match status" value="1"/>
</dbReference>
<dbReference type="OrthoDB" id="9800132at2"/>
<dbReference type="EMBL" id="SORI01000009">
    <property type="protein sequence ID" value="TDY60216.1"/>
    <property type="molecule type" value="Genomic_DNA"/>
</dbReference>
<proteinExistence type="inferred from homology"/>
<comment type="caution">
    <text evidence="12">The sequence shown here is derived from an EMBL/GenBank/DDBJ whole genome shotgun (WGS) entry which is preliminary data.</text>
</comment>
<feature type="compositionally biased region" description="Basic and acidic residues" evidence="10">
    <location>
        <begin position="109"/>
        <end position="123"/>
    </location>
</feature>
<reference evidence="12 13" key="1">
    <citation type="submission" date="2019-03" db="EMBL/GenBank/DDBJ databases">
        <title>Genomic Encyclopedia of Type Strains, Phase IV (KMG-IV): sequencing the most valuable type-strain genomes for metagenomic binning, comparative biology and taxonomic classification.</title>
        <authorList>
            <person name="Goeker M."/>
        </authorList>
    </citation>
    <scope>NUCLEOTIDE SEQUENCE [LARGE SCALE GENOMIC DNA]</scope>
    <source>
        <strain evidence="12 13">DSM 25964</strain>
    </source>
</reference>
<dbReference type="RefSeq" id="WP_133957677.1">
    <property type="nucleotide sequence ID" value="NZ_SORI01000009.1"/>
</dbReference>
<evidence type="ECO:0000256" key="3">
    <source>
        <dbReference type="ARBA" id="ARBA00022448"/>
    </source>
</evidence>
<keyword evidence="9 11" id="KW-0472">Membrane</keyword>
<keyword evidence="6" id="KW-0653">Protein transport</keyword>
<evidence type="ECO:0000256" key="11">
    <source>
        <dbReference type="SAM" id="Phobius"/>
    </source>
</evidence>
<keyword evidence="7 11" id="KW-1133">Transmembrane helix</keyword>
<feature type="transmembrane region" description="Helical" evidence="11">
    <location>
        <begin position="18"/>
        <end position="37"/>
    </location>
</feature>
<dbReference type="GO" id="GO:0005886">
    <property type="term" value="C:plasma membrane"/>
    <property type="evidence" value="ECO:0007669"/>
    <property type="project" value="UniProtKB-SubCell"/>
</dbReference>
<evidence type="ECO:0000256" key="4">
    <source>
        <dbReference type="ARBA" id="ARBA00022475"/>
    </source>
</evidence>
<keyword evidence="8" id="KW-0811">Translocation</keyword>
<feature type="region of interest" description="Disordered" evidence="10">
    <location>
        <begin position="96"/>
        <end position="123"/>
    </location>
</feature>
<keyword evidence="4" id="KW-1003">Cell membrane</keyword>
<keyword evidence="13" id="KW-1185">Reference proteome</keyword>
<dbReference type="PANTHER" id="PTHR33909:SF1">
    <property type="entry name" value="SEC TRANSLOCON ACCESSORY COMPLEX SUBUNIT YAJC"/>
    <property type="match status" value="1"/>
</dbReference>
<evidence type="ECO:0000256" key="1">
    <source>
        <dbReference type="ARBA" id="ARBA00004162"/>
    </source>
</evidence>
<gene>
    <name evidence="12" type="ORF">C8D99_10972</name>
</gene>
<sequence>MDQQCGQAAGGAGGQGSLMGMLFPLAIFVVIFYFFIIRPQKKRQRTQDELLASLSRGDQIVTIGGFFATIREVKDDSIVVEIADGVKVRILKSAVATKRAAAAPQQKESAPREDAGKTEEEKN</sequence>
<evidence type="ECO:0000256" key="8">
    <source>
        <dbReference type="ARBA" id="ARBA00023010"/>
    </source>
</evidence>
<comment type="subcellular location">
    <subcellularLocation>
        <location evidence="1">Cell membrane</location>
        <topology evidence="1">Single-pass membrane protein</topology>
    </subcellularLocation>
</comment>
<evidence type="ECO:0000313" key="13">
    <source>
        <dbReference type="Proteomes" id="UP000295066"/>
    </source>
</evidence>
<dbReference type="PRINTS" id="PR01853">
    <property type="entry name" value="YAJCTRNLCASE"/>
</dbReference>
<evidence type="ECO:0000256" key="2">
    <source>
        <dbReference type="ARBA" id="ARBA00006742"/>
    </source>
</evidence>
<evidence type="ECO:0000256" key="9">
    <source>
        <dbReference type="ARBA" id="ARBA00023136"/>
    </source>
</evidence>
<dbReference type="Proteomes" id="UP000295066">
    <property type="component" value="Unassembled WGS sequence"/>
</dbReference>
<keyword evidence="3" id="KW-0813">Transport</keyword>
<protein>
    <submittedName>
        <fullName evidence="12">Preprotein translocase subunit YajC</fullName>
    </submittedName>
</protein>
<dbReference type="SMART" id="SM01323">
    <property type="entry name" value="YajC"/>
    <property type="match status" value="1"/>
</dbReference>
<dbReference type="NCBIfam" id="TIGR00739">
    <property type="entry name" value="yajC"/>
    <property type="match status" value="1"/>
</dbReference>
<name>A0A4R8M9A0_9BACT</name>
<comment type="similarity">
    <text evidence="2">Belongs to the YajC family.</text>
</comment>
<evidence type="ECO:0000256" key="7">
    <source>
        <dbReference type="ARBA" id="ARBA00022989"/>
    </source>
</evidence>